<dbReference type="PROSITE" id="PS51898">
    <property type="entry name" value="TYR_RECOMBINASE"/>
    <property type="match status" value="1"/>
</dbReference>
<dbReference type="Proteomes" id="UP000557307">
    <property type="component" value="Unassembled WGS sequence"/>
</dbReference>
<dbReference type="EMBL" id="JACHGF010000003">
    <property type="protein sequence ID" value="MBB5284407.1"/>
    <property type="molecule type" value="Genomic_DNA"/>
</dbReference>
<dbReference type="InterPro" id="IPR035386">
    <property type="entry name" value="Arm-DNA-bind_5"/>
</dbReference>
<dbReference type="GO" id="GO:0003677">
    <property type="term" value="F:DNA binding"/>
    <property type="evidence" value="ECO:0007669"/>
    <property type="project" value="UniProtKB-UniRule"/>
</dbReference>
<evidence type="ECO:0000256" key="3">
    <source>
        <dbReference type="ARBA" id="ARBA00023125"/>
    </source>
</evidence>
<dbReference type="InterPro" id="IPR011010">
    <property type="entry name" value="DNA_brk_join_enz"/>
</dbReference>
<dbReference type="GO" id="GO:0006310">
    <property type="term" value="P:DNA recombination"/>
    <property type="evidence" value="ECO:0007669"/>
    <property type="project" value="UniProtKB-KW"/>
</dbReference>
<sequence length="403" mass="46387">MTFELELDNYKRKDGTHNIQIRITENRRLRRVSTGFALLPHQWNPEKKQVRKSHPHAAQINAALKSKMLEIEQTQLSAQLRSTRISSGDMQKKLRGVSLTENFFEFADRRIARLKSPSTRKAQTSVVDKLETYCSKRALYFEDITYDFILDYQKYLRSLGNSTNTVHANMKTIKAIYNEALNAGMFRADNNPWRVVKLKKAISKRAKLNEEQILALDTMEGLSGNMLHARNFFMLAFFLQGMRASDLLQLRWTNIRNGRCEYRASKTEKTRSKKIVARAQEILEHYQPMKRGADDYIFPFLKKYKPKDYTEDRWREVLDAKISIVNNNLKKVAARLGLPSISTHVARHSFADIALRRSGGNLNAVSGALDHSSPSVTINYINAASKAENDDLVDVVFRVPEKE</sequence>
<dbReference type="InterPro" id="IPR025269">
    <property type="entry name" value="SAM-like_dom"/>
</dbReference>
<dbReference type="Pfam" id="PF13102">
    <property type="entry name" value="Phage_int_SAM_5"/>
    <property type="match status" value="1"/>
</dbReference>
<evidence type="ECO:0000256" key="4">
    <source>
        <dbReference type="ARBA" id="ARBA00023172"/>
    </source>
</evidence>
<dbReference type="AlphaFoldDB" id="A0A840TRR2"/>
<keyword evidence="4" id="KW-0233">DNA recombination</keyword>
<evidence type="ECO:0000256" key="5">
    <source>
        <dbReference type="PROSITE-ProRule" id="PRU01248"/>
    </source>
</evidence>
<keyword evidence="3 5" id="KW-0238">DNA-binding</keyword>
<evidence type="ECO:0000259" key="7">
    <source>
        <dbReference type="PROSITE" id="PS51900"/>
    </source>
</evidence>
<keyword evidence="9" id="KW-1185">Reference proteome</keyword>
<proteinExistence type="inferred from homology"/>
<dbReference type="GO" id="GO:0015074">
    <property type="term" value="P:DNA integration"/>
    <property type="evidence" value="ECO:0007669"/>
    <property type="project" value="UniProtKB-KW"/>
</dbReference>
<evidence type="ECO:0000313" key="8">
    <source>
        <dbReference type="EMBL" id="MBB5284407.1"/>
    </source>
</evidence>
<comment type="similarity">
    <text evidence="1">Belongs to the 'phage' integrase family.</text>
</comment>
<feature type="domain" description="Core-binding (CB)" evidence="7">
    <location>
        <begin position="101"/>
        <end position="181"/>
    </location>
</feature>
<evidence type="ECO:0000256" key="1">
    <source>
        <dbReference type="ARBA" id="ARBA00008857"/>
    </source>
</evidence>
<dbReference type="PANTHER" id="PTHR30349">
    <property type="entry name" value="PHAGE INTEGRASE-RELATED"/>
    <property type="match status" value="1"/>
</dbReference>
<evidence type="ECO:0000313" key="9">
    <source>
        <dbReference type="Proteomes" id="UP000557307"/>
    </source>
</evidence>
<dbReference type="Pfam" id="PF00589">
    <property type="entry name" value="Phage_integrase"/>
    <property type="match status" value="1"/>
</dbReference>
<dbReference type="InterPro" id="IPR002104">
    <property type="entry name" value="Integrase_catalytic"/>
</dbReference>
<dbReference type="RefSeq" id="WP_184174346.1">
    <property type="nucleotide sequence ID" value="NZ_JACHGF010000003.1"/>
</dbReference>
<dbReference type="InterPro" id="IPR044068">
    <property type="entry name" value="CB"/>
</dbReference>
<evidence type="ECO:0000256" key="2">
    <source>
        <dbReference type="ARBA" id="ARBA00022908"/>
    </source>
</evidence>
<dbReference type="PROSITE" id="PS51900">
    <property type="entry name" value="CB"/>
    <property type="match status" value="1"/>
</dbReference>
<dbReference type="Gene3D" id="1.10.150.130">
    <property type="match status" value="1"/>
</dbReference>
<protein>
    <submittedName>
        <fullName evidence="8">Integrase</fullName>
    </submittedName>
</protein>
<dbReference type="InterPro" id="IPR013762">
    <property type="entry name" value="Integrase-like_cat_sf"/>
</dbReference>
<evidence type="ECO:0000259" key="6">
    <source>
        <dbReference type="PROSITE" id="PS51898"/>
    </source>
</evidence>
<dbReference type="SUPFAM" id="SSF56349">
    <property type="entry name" value="DNA breaking-rejoining enzymes"/>
    <property type="match status" value="1"/>
</dbReference>
<accession>A0A840TRR2</accession>
<organism evidence="8 9">
    <name type="scientific">Rhabdobacter roseus</name>
    <dbReference type="NCBI Taxonomy" id="1655419"/>
    <lineage>
        <taxon>Bacteria</taxon>
        <taxon>Pseudomonadati</taxon>
        <taxon>Bacteroidota</taxon>
        <taxon>Cytophagia</taxon>
        <taxon>Cytophagales</taxon>
        <taxon>Cytophagaceae</taxon>
        <taxon>Rhabdobacter</taxon>
    </lineage>
</organism>
<dbReference type="Pfam" id="PF17293">
    <property type="entry name" value="Arm-DNA-bind_5"/>
    <property type="match status" value="1"/>
</dbReference>
<dbReference type="PANTHER" id="PTHR30349:SF64">
    <property type="entry name" value="PROPHAGE INTEGRASE INTD-RELATED"/>
    <property type="match status" value="1"/>
</dbReference>
<reference evidence="8 9" key="1">
    <citation type="submission" date="2020-08" db="EMBL/GenBank/DDBJ databases">
        <title>Genomic Encyclopedia of Type Strains, Phase IV (KMG-IV): sequencing the most valuable type-strain genomes for metagenomic binning, comparative biology and taxonomic classification.</title>
        <authorList>
            <person name="Goeker M."/>
        </authorList>
    </citation>
    <scope>NUCLEOTIDE SEQUENCE [LARGE SCALE GENOMIC DNA]</scope>
    <source>
        <strain evidence="8 9">DSM 105074</strain>
    </source>
</reference>
<gene>
    <name evidence="8" type="ORF">HNQ92_002550</name>
</gene>
<comment type="caution">
    <text evidence="8">The sequence shown here is derived from an EMBL/GenBank/DDBJ whole genome shotgun (WGS) entry which is preliminary data.</text>
</comment>
<dbReference type="InterPro" id="IPR010998">
    <property type="entry name" value="Integrase_recombinase_N"/>
</dbReference>
<dbReference type="Gene3D" id="1.10.443.10">
    <property type="entry name" value="Intergrase catalytic core"/>
    <property type="match status" value="1"/>
</dbReference>
<keyword evidence="2" id="KW-0229">DNA integration</keyword>
<dbReference type="InterPro" id="IPR050090">
    <property type="entry name" value="Tyrosine_recombinase_XerCD"/>
</dbReference>
<feature type="domain" description="Tyr recombinase" evidence="6">
    <location>
        <begin position="197"/>
        <end position="394"/>
    </location>
</feature>
<name>A0A840TRR2_9BACT</name>